<keyword evidence="1" id="KW-0472">Membrane</keyword>
<evidence type="ECO:0000313" key="2">
    <source>
        <dbReference type="EMBL" id="GGJ84318.1"/>
    </source>
</evidence>
<comment type="caution">
    <text evidence="2">The sequence shown here is derived from an EMBL/GenBank/DDBJ whole genome shotgun (WGS) entry which is preliminary data.</text>
</comment>
<name>A0ABQ2E0I3_9ACTN</name>
<keyword evidence="3" id="KW-1185">Reference proteome</keyword>
<organism evidence="2 3">
    <name type="scientific">Streptomyces camponoticapitis</name>
    <dbReference type="NCBI Taxonomy" id="1616125"/>
    <lineage>
        <taxon>Bacteria</taxon>
        <taxon>Bacillati</taxon>
        <taxon>Actinomycetota</taxon>
        <taxon>Actinomycetes</taxon>
        <taxon>Kitasatosporales</taxon>
        <taxon>Streptomycetaceae</taxon>
        <taxon>Streptomyces</taxon>
    </lineage>
</organism>
<keyword evidence="1" id="KW-1133">Transmembrane helix</keyword>
<keyword evidence="1" id="KW-0812">Transmembrane</keyword>
<protein>
    <submittedName>
        <fullName evidence="2">Uncharacterized protein</fullName>
    </submittedName>
</protein>
<evidence type="ECO:0000256" key="1">
    <source>
        <dbReference type="SAM" id="Phobius"/>
    </source>
</evidence>
<proteinExistence type="predicted"/>
<evidence type="ECO:0000313" key="3">
    <source>
        <dbReference type="Proteomes" id="UP000660265"/>
    </source>
</evidence>
<sequence length="91" mass="9999">MIKMLHDKGLRSEHAYTAGVVSIALTVVSWAGSLKYEPAGMARADRWGIFVGEWAPTFFGLGLALAQYERDDLLREFQEGEHAAPSDLSGM</sequence>
<dbReference type="EMBL" id="BMMV01000004">
    <property type="protein sequence ID" value="GGJ84318.1"/>
    <property type="molecule type" value="Genomic_DNA"/>
</dbReference>
<accession>A0ABQ2E0I3</accession>
<gene>
    <name evidence="2" type="ORF">GCM10011583_14960</name>
</gene>
<dbReference type="RefSeq" id="WP_229700728.1">
    <property type="nucleotide sequence ID" value="NZ_BMMV01000004.1"/>
</dbReference>
<feature type="transmembrane region" description="Helical" evidence="1">
    <location>
        <begin position="47"/>
        <end position="66"/>
    </location>
</feature>
<dbReference type="Proteomes" id="UP000660265">
    <property type="component" value="Unassembled WGS sequence"/>
</dbReference>
<reference evidence="3" key="1">
    <citation type="journal article" date="2019" name="Int. J. Syst. Evol. Microbiol.">
        <title>The Global Catalogue of Microorganisms (GCM) 10K type strain sequencing project: providing services to taxonomists for standard genome sequencing and annotation.</title>
        <authorList>
            <consortium name="The Broad Institute Genomics Platform"/>
            <consortium name="The Broad Institute Genome Sequencing Center for Infectious Disease"/>
            <person name="Wu L."/>
            <person name="Ma J."/>
        </authorList>
    </citation>
    <scope>NUCLEOTIDE SEQUENCE [LARGE SCALE GENOMIC DNA]</scope>
    <source>
        <strain evidence="3">CGMCC 4.7275</strain>
    </source>
</reference>